<name>S5ZZP6_9SPIR</name>
<evidence type="ECO:0000313" key="2">
    <source>
        <dbReference type="EMBL" id="AGT43798.1"/>
    </source>
</evidence>
<keyword evidence="1" id="KW-0812">Transmembrane</keyword>
<sequence length="41" mass="4755">MVFGDALIFFITLPAYRAVHISFLSSFFYLYAGQFFTFFTG</sequence>
<keyword evidence="3" id="KW-1185">Reference proteome</keyword>
<dbReference type="AlphaFoldDB" id="S5ZZP6"/>
<dbReference type="HOGENOM" id="CLU_3278212_0_0_12"/>
<keyword evidence="1" id="KW-0472">Membrane</keyword>
<dbReference type="Proteomes" id="UP000015620">
    <property type="component" value="Chromosome"/>
</dbReference>
<organism evidence="2 3">
    <name type="scientific">Treponema pedis str. T A4</name>
    <dbReference type="NCBI Taxonomy" id="1291379"/>
    <lineage>
        <taxon>Bacteria</taxon>
        <taxon>Pseudomonadati</taxon>
        <taxon>Spirochaetota</taxon>
        <taxon>Spirochaetia</taxon>
        <taxon>Spirochaetales</taxon>
        <taxon>Treponemataceae</taxon>
        <taxon>Treponema</taxon>
    </lineage>
</organism>
<feature type="transmembrane region" description="Helical" evidence="1">
    <location>
        <begin position="6"/>
        <end position="32"/>
    </location>
</feature>
<evidence type="ECO:0000313" key="3">
    <source>
        <dbReference type="Proteomes" id="UP000015620"/>
    </source>
</evidence>
<gene>
    <name evidence="2" type="ORF">TPE_1302</name>
</gene>
<protein>
    <submittedName>
        <fullName evidence="2">Uncharacterized protein</fullName>
    </submittedName>
</protein>
<dbReference type="EMBL" id="CP004120">
    <property type="protein sequence ID" value="AGT43798.1"/>
    <property type="molecule type" value="Genomic_DNA"/>
</dbReference>
<dbReference type="STRING" id="1291379.TPE_1302"/>
<accession>S5ZZP6</accession>
<reference evidence="2 3" key="1">
    <citation type="journal article" date="2013" name="PLoS ONE">
        <title>Genome-Wide Relatedness of Treponema pedis, from Gingiva and Necrotic Skin Lesions of Pigs, with the Human Oral Pathogen Treponema denticola.</title>
        <authorList>
            <person name="Svartstrom O."/>
            <person name="Mushtaq M."/>
            <person name="Pringle M."/>
            <person name="Segerman B."/>
        </authorList>
    </citation>
    <scope>NUCLEOTIDE SEQUENCE [LARGE SCALE GENOMIC DNA]</scope>
    <source>
        <strain evidence="2">T A4</strain>
    </source>
</reference>
<dbReference type="PATRIC" id="fig|1291379.3.peg.1296"/>
<evidence type="ECO:0000256" key="1">
    <source>
        <dbReference type="SAM" id="Phobius"/>
    </source>
</evidence>
<proteinExistence type="predicted"/>
<dbReference type="KEGG" id="tped:TPE_1302"/>
<keyword evidence="1" id="KW-1133">Transmembrane helix</keyword>